<dbReference type="InterPro" id="IPR027417">
    <property type="entry name" value="P-loop_NTPase"/>
</dbReference>
<reference evidence="1 2" key="1">
    <citation type="submission" date="2020-08" db="EMBL/GenBank/DDBJ databases">
        <title>Sequencing the genomes of 1000 actinobacteria strains.</title>
        <authorList>
            <person name="Klenk H.-P."/>
        </authorList>
    </citation>
    <scope>NUCLEOTIDE SEQUENCE [LARGE SCALE GENOMIC DNA]</scope>
    <source>
        <strain evidence="1 2">DSM 102030</strain>
    </source>
</reference>
<accession>A0A7W7RKV7</accession>
<sequence length="238" mass="26781">MVQVIGAGFPRTGTSSLKVALEQLGFGPCHHMFEVMGNPEPQSERWIPVLSAANRAEVDWDFALQGYNASVDWPSSFFWRELAAAYPEAKVILTVRDPRRWYASLRDSILRFMEVDDYNEAPEPMRSMGELGNLINDTLAIPTFGDVEIDEERAVEVFERHTADVRASLPADRLLVFEVSQGWQPLCDFLGVEAPAEPFPRLNDTETMQRMFQNAMESGELITPFDVTRDGSGSHGDH</sequence>
<dbReference type="Proteomes" id="UP000523007">
    <property type="component" value="Unassembled WGS sequence"/>
</dbReference>
<evidence type="ECO:0000313" key="2">
    <source>
        <dbReference type="Proteomes" id="UP000523007"/>
    </source>
</evidence>
<dbReference type="PANTHER" id="PTHR36978:SF4">
    <property type="entry name" value="P-LOOP CONTAINING NUCLEOSIDE TRIPHOSPHATE HYDROLASE PROTEIN"/>
    <property type="match status" value="1"/>
</dbReference>
<name>A0A7W7RKV7_9ACTN</name>
<dbReference type="Pfam" id="PF17784">
    <property type="entry name" value="Sulfotransfer_4"/>
    <property type="match status" value="1"/>
</dbReference>
<keyword evidence="2" id="KW-1185">Reference proteome</keyword>
<dbReference type="InterPro" id="IPR040632">
    <property type="entry name" value="Sulfotransfer_4"/>
</dbReference>
<evidence type="ECO:0008006" key="3">
    <source>
        <dbReference type="Google" id="ProtNLM"/>
    </source>
</evidence>
<comment type="caution">
    <text evidence="1">The sequence shown here is derived from an EMBL/GenBank/DDBJ whole genome shotgun (WGS) entry which is preliminary data.</text>
</comment>
<organism evidence="1 2">
    <name type="scientific">Lipingzhangella halophila</name>
    <dbReference type="NCBI Taxonomy" id="1783352"/>
    <lineage>
        <taxon>Bacteria</taxon>
        <taxon>Bacillati</taxon>
        <taxon>Actinomycetota</taxon>
        <taxon>Actinomycetes</taxon>
        <taxon>Streptosporangiales</taxon>
        <taxon>Nocardiopsidaceae</taxon>
        <taxon>Lipingzhangella</taxon>
    </lineage>
</organism>
<proteinExistence type="predicted"/>
<dbReference type="AlphaFoldDB" id="A0A7W7RKV7"/>
<dbReference type="PANTHER" id="PTHR36978">
    <property type="entry name" value="P-LOOP CONTAINING NUCLEOTIDE TRIPHOSPHATE HYDROLASE"/>
    <property type="match status" value="1"/>
</dbReference>
<evidence type="ECO:0000313" key="1">
    <source>
        <dbReference type="EMBL" id="MBB4933386.1"/>
    </source>
</evidence>
<dbReference type="Gene3D" id="3.40.50.300">
    <property type="entry name" value="P-loop containing nucleotide triphosphate hydrolases"/>
    <property type="match status" value="1"/>
</dbReference>
<protein>
    <recommendedName>
        <fullName evidence="3">Sulfotransferase family protein</fullName>
    </recommendedName>
</protein>
<dbReference type="SUPFAM" id="SSF52540">
    <property type="entry name" value="P-loop containing nucleoside triphosphate hydrolases"/>
    <property type="match status" value="1"/>
</dbReference>
<gene>
    <name evidence="1" type="ORF">F4561_004206</name>
</gene>
<dbReference type="RefSeq" id="WP_184581002.1">
    <property type="nucleotide sequence ID" value="NZ_JACHJT010000001.1"/>
</dbReference>
<dbReference type="EMBL" id="JACHJT010000001">
    <property type="protein sequence ID" value="MBB4933386.1"/>
    <property type="molecule type" value="Genomic_DNA"/>
</dbReference>